<evidence type="ECO:0000313" key="3">
    <source>
        <dbReference type="Proteomes" id="UP000028073"/>
    </source>
</evidence>
<dbReference type="SUPFAM" id="SSF46894">
    <property type="entry name" value="C-terminal effector domain of the bipartite response regulators"/>
    <property type="match status" value="1"/>
</dbReference>
<dbReference type="RefSeq" id="WP_152558725.1">
    <property type="nucleotide sequence ID" value="NZ_JOKH01000003.1"/>
</dbReference>
<dbReference type="eggNOG" id="ENOG502ZC12">
    <property type="taxonomic scope" value="Bacteria"/>
</dbReference>
<reference evidence="2 3" key="1">
    <citation type="submission" date="2014-06" db="EMBL/GenBank/DDBJ databases">
        <title>Whole Genome Sequences of Three Symbiotic Endozoicomonas Bacteria.</title>
        <authorList>
            <person name="Neave M.J."/>
            <person name="Apprill A."/>
            <person name="Voolstra C.R."/>
        </authorList>
    </citation>
    <scope>NUCLEOTIDE SEQUENCE [LARGE SCALE GENOMIC DNA]</scope>
    <source>
        <strain evidence="2 3">DSM 25634</strain>
    </source>
</reference>
<dbReference type="OrthoDB" id="5803293at2"/>
<evidence type="ECO:0000313" key="2">
    <source>
        <dbReference type="EMBL" id="KEQ17146.1"/>
    </source>
</evidence>
<evidence type="ECO:0000259" key="1">
    <source>
        <dbReference type="Pfam" id="PF19889"/>
    </source>
</evidence>
<dbReference type="STRING" id="1137799.GZ78_14890"/>
<sequence>MDINELANRYREAWLVARRVSSGINLRYSAFWPEINPNRWEVYQGENKILRLPEPSEDEVDRMVQCMRWLRWVSEEERRLIWLRASGLPWRVIAEDLGVNRKTPYAHWRKAMSRIAIHLAGGRNPE</sequence>
<dbReference type="GO" id="GO:0006355">
    <property type="term" value="P:regulation of DNA-templated transcription"/>
    <property type="evidence" value="ECO:0007669"/>
    <property type="project" value="InterPro"/>
</dbReference>
<protein>
    <recommendedName>
        <fullName evidence="1">DUF6362 domain-containing protein</fullName>
    </recommendedName>
</protein>
<gene>
    <name evidence="2" type="ORF">GZ78_14890</name>
</gene>
<dbReference type="Gene3D" id="1.10.10.10">
    <property type="entry name" value="Winged helix-like DNA-binding domain superfamily/Winged helix DNA-binding domain"/>
    <property type="match status" value="1"/>
</dbReference>
<organism evidence="2 3">
    <name type="scientific">Endozoicomonas numazuensis</name>
    <dbReference type="NCBI Taxonomy" id="1137799"/>
    <lineage>
        <taxon>Bacteria</taxon>
        <taxon>Pseudomonadati</taxon>
        <taxon>Pseudomonadota</taxon>
        <taxon>Gammaproteobacteria</taxon>
        <taxon>Oceanospirillales</taxon>
        <taxon>Endozoicomonadaceae</taxon>
        <taxon>Endozoicomonas</taxon>
    </lineage>
</organism>
<dbReference type="EMBL" id="JOKH01000003">
    <property type="protein sequence ID" value="KEQ17146.1"/>
    <property type="molecule type" value="Genomic_DNA"/>
</dbReference>
<dbReference type="InterPro" id="IPR036388">
    <property type="entry name" value="WH-like_DNA-bd_sf"/>
</dbReference>
<dbReference type="GO" id="GO:0003677">
    <property type="term" value="F:DNA binding"/>
    <property type="evidence" value="ECO:0007669"/>
    <property type="project" value="InterPro"/>
</dbReference>
<keyword evidence="3" id="KW-1185">Reference proteome</keyword>
<dbReference type="AlphaFoldDB" id="A0A081NFC3"/>
<name>A0A081NFC3_9GAMM</name>
<accession>A0A081NFC3</accession>
<dbReference type="InterPro" id="IPR045942">
    <property type="entry name" value="DUF6362"/>
</dbReference>
<dbReference type="Pfam" id="PF19889">
    <property type="entry name" value="DUF6362"/>
    <property type="match status" value="1"/>
</dbReference>
<feature type="domain" description="DUF6362" evidence="1">
    <location>
        <begin position="18"/>
        <end position="115"/>
    </location>
</feature>
<proteinExistence type="predicted"/>
<dbReference type="Proteomes" id="UP000028073">
    <property type="component" value="Unassembled WGS sequence"/>
</dbReference>
<comment type="caution">
    <text evidence="2">The sequence shown here is derived from an EMBL/GenBank/DDBJ whole genome shotgun (WGS) entry which is preliminary data.</text>
</comment>
<dbReference type="InterPro" id="IPR016032">
    <property type="entry name" value="Sig_transdc_resp-reg_C-effctor"/>
</dbReference>